<dbReference type="EMBL" id="MU970077">
    <property type="protein sequence ID" value="KAK9322430.1"/>
    <property type="molecule type" value="Genomic_DNA"/>
</dbReference>
<evidence type="ECO:0000313" key="1">
    <source>
        <dbReference type="EMBL" id="KAK9322430.1"/>
    </source>
</evidence>
<organism evidence="1 2">
    <name type="scientific">Lipomyces orientalis</name>
    <dbReference type="NCBI Taxonomy" id="1233043"/>
    <lineage>
        <taxon>Eukaryota</taxon>
        <taxon>Fungi</taxon>
        <taxon>Dikarya</taxon>
        <taxon>Ascomycota</taxon>
        <taxon>Saccharomycotina</taxon>
        <taxon>Lipomycetes</taxon>
        <taxon>Lipomycetales</taxon>
        <taxon>Lipomycetaceae</taxon>
        <taxon>Lipomyces</taxon>
    </lineage>
</organism>
<keyword evidence="2" id="KW-1185">Reference proteome</keyword>
<reference evidence="2" key="1">
    <citation type="journal article" date="2024" name="Front. Bioeng. Biotechnol.">
        <title>Genome-scale model development and genomic sequencing of the oleaginous clade Lipomyces.</title>
        <authorList>
            <person name="Czajka J.J."/>
            <person name="Han Y."/>
            <person name="Kim J."/>
            <person name="Mondo S.J."/>
            <person name="Hofstad B.A."/>
            <person name="Robles A."/>
            <person name="Haridas S."/>
            <person name="Riley R."/>
            <person name="LaButti K."/>
            <person name="Pangilinan J."/>
            <person name="Andreopoulos W."/>
            <person name="Lipzen A."/>
            <person name="Yan J."/>
            <person name="Wang M."/>
            <person name="Ng V."/>
            <person name="Grigoriev I.V."/>
            <person name="Spatafora J.W."/>
            <person name="Magnuson J.K."/>
            <person name="Baker S.E."/>
            <person name="Pomraning K.R."/>
        </authorList>
    </citation>
    <scope>NUCLEOTIDE SEQUENCE [LARGE SCALE GENOMIC DNA]</scope>
    <source>
        <strain evidence="2">CBS 10300</strain>
    </source>
</reference>
<proteinExistence type="predicted"/>
<protein>
    <submittedName>
        <fullName evidence="1">Uncharacterized protein</fullName>
    </submittedName>
</protein>
<evidence type="ECO:0000313" key="2">
    <source>
        <dbReference type="Proteomes" id="UP001489719"/>
    </source>
</evidence>
<dbReference type="Proteomes" id="UP001489719">
    <property type="component" value="Unassembled WGS sequence"/>
</dbReference>
<accession>A0ACC3TMI9</accession>
<gene>
    <name evidence="1" type="ORF">V1517DRAFT_135632</name>
</gene>
<name>A0ACC3TMI9_9ASCO</name>
<sequence>MPGVLIPRSPLQFAASLDHPGASPPVNLKQLSSPLFPFHSGTFDFDRAFSDDPEDMQFSPALADSQVPSSPAKLAKLDAETDISGVRNRRSRPKCYRCEYADCGKSFTRPCRLEEHIRSHTGERPFACTYAGCEKTFLRDSHLKAHESSHREEKRYRCAECGHGFNTNQHLKRHQLTHEKKMPYACADYPPCEAAFHKQSQLRKHVAEVHTHTKPFVCGVEGCGRSFGQNSRLKAHEARDHASQPRYLCEHGLVSDDGGGGGGGEPGEPCQKRFQTWSALQKHIKADHKAVCPVCGTMFAKQGVLRQHMRVHEETLEERRKFICEHCDRGFTRKHALLVHTSTVHEGLRPFTCEEELCDKAFGHKRLLKEHIAKAHSDGSNNDARSETSKADEIMEELPTYIDMYFPSSRTPLIAQPDVIDRLAGTGYEESGRHIPCTFAGCQFRFAREYDLARHVAGYHTFLSPDNRLATEDSALGLVPAVDDGLVVLDPSLLI</sequence>
<comment type="caution">
    <text evidence="1">The sequence shown here is derived from an EMBL/GenBank/DDBJ whole genome shotgun (WGS) entry which is preliminary data.</text>
</comment>